<accession>A0A0M7AR26</accession>
<dbReference type="Gene3D" id="3.30.1540.10">
    <property type="entry name" value="formyl-coa transferase, domain 3"/>
    <property type="match status" value="1"/>
</dbReference>
<dbReference type="InterPro" id="IPR050483">
    <property type="entry name" value="CoA-transferase_III_domain"/>
</dbReference>
<dbReference type="PANTHER" id="PTHR48207">
    <property type="entry name" value="SUCCINATE--HYDROXYMETHYLGLUTARATE COA-TRANSFERASE"/>
    <property type="match status" value="1"/>
</dbReference>
<evidence type="ECO:0000313" key="2">
    <source>
        <dbReference type="EMBL" id="CTQ76034.1"/>
    </source>
</evidence>
<proteinExistence type="predicted"/>
<gene>
    <name evidence="2" type="primary">frc_3</name>
    <name evidence="2" type="ORF">LAX5112_04443</name>
</gene>
<dbReference type="InterPro" id="IPR003673">
    <property type="entry name" value="CoA-Trfase_fam_III"/>
</dbReference>
<sequence length="398" mass="43232">MALNTKKPLDGIRVLDLTRIISGPYCTRLLADCGAEVFKIEPMGGEHMRVKEPLRDGKSTYFGHFNAGKKSIEIDFRSERDLEEIRKLAASCDVVVENFRPGVVQDLGLNYATLSEGREDLVYCSISGFGQEGPRSRHPAYAPILHALSGHDLAAMSYAEDVDKPFRTGIWYADLIGGLFAFSAIQTALIGQLRHGAGQYIDVALMDSMINLLVLEMQEVQTPSSFDRWLATAVKASDGHVIAVPITGRIFERLADLLGHPEWKDDTRFNTQLEREKNWPVLMSLVEEWTRAKPAAEVETALMAAGIPCARYQTVAEAITDEQVTARQLMSEVGSGPGAFKVASLPFQFSGAPLPVGSHVPDVGEHTDAVLGAAGALAGAKVSALNGTNDNAEEARHV</sequence>
<dbReference type="SUPFAM" id="SSF89796">
    <property type="entry name" value="CoA-transferase family III (CaiB/BaiF)"/>
    <property type="match status" value="1"/>
</dbReference>
<dbReference type="InterPro" id="IPR044855">
    <property type="entry name" value="CoA-Trfase_III_dom3_sf"/>
</dbReference>
<name>A0A0M7AR26_9HYPH</name>
<evidence type="ECO:0000256" key="1">
    <source>
        <dbReference type="ARBA" id="ARBA00022679"/>
    </source>
</evidence>
<evidence type="ECO:0000313" key="3">
    <source>
        <dbReference type="Proteomes" id="UP000053235"/>
    </source>
</evidence>
<organism evidence="2 3">
    <name type="scientific">Roseibium alexandrii</name>
    <dbReference type="NCBI Taxonomy" id="388408"/>
    <lineage>
        <taxon>Bacteria</taxon>
        <taxon>Pseudomonadati</taxon>
        <taxon>Pseudomonadota</taxon>
        <taxon>Alphaproteobacteria</taxon>
        <taxon>Hyphomicrobiales</taxon>
        <taxon>Stappiaceae</taxon>
        <taxon>Roseibium</taxon>
    </lineage>
</organism>
<dbReference type="OrthoDB" id="7208981at2"/>
<dbReference type="InterPro" id="IPR023606">
    <property type="entry name" value="CoA-Trfase_III_dom_1_sf"/>
</dbReference>
<dbReference type="Gene3D" id="3.40.50.10540">
    <property type="entry name" value="Crotonobetainyl-coa:carnitine coa-transferase, domain 1"/>
    <property type="match status" value="1"/>
</dbReference>
<dbReference type="PANTHER" id="PTHR48207:SF3">
    <property type="entry name" value="SUCCINATE--HYDROXYMETHYLGLUTARATE COA-TRANSFERASE"/>
    <property type="match status" value="1"/>
</dbReference>
<keyword evidence="3" id="KW-1185">Reference proteome</keyword>
<dbReference type="AlphaFoldDB" id="A0A0M7AR26"/>
<dbReference type="GO" id="GO:0033608">
    <property type="term" value="F:formyl-CoA transferase activity"/>
    <property type="evidence" value="ECO:0007669"/>
    <property type="project" value="UniProtKB-EC"/>
</dbReference>
<reference evidence="3" key="1">
    <citation type="submission" date="2015-07" db="EMBL/GenBank/DDBJ databases">
        <authorList>
            <person name="Rodrigo-Torres Lidia"/>
            <person name="Arahal R.David."/>
        </authorList>
    </citation>
    <scope>NUCLEOTIDE SEQUENCE [LARGE SCALE GENOMIC DNA]</scope>
    <source>
        <strain evidence="3">CECT 5112</strain>
    </source>
</reference>
<dbReference type="Pfam" id="PF02515">
    <property type="entry name" value="CoA_transf_3"/>
    <property type="match status" value="1"/>
</dbReference>
<dbReference type="STRING" id="388408.LAX5112_04443"/>
<dbReference type="RefSeq" id="WP_055673649.1">
    <property type="nucleotide sequence ID" value="NZ_CXWD01000024.1"/>
</dbReference>
<keyword evidence="1 2" id="KW-0808">Transferase</keyword>
<protein>
    <submittedName>
        <fullName evidence="2">Formyl-coenzyme A transferase</fullName>
        <ecNumber evidence="2">2.8.3.16</ecNumber>
    </submittedName>
</protein>
<dbReference type="Proteomes" id="UP000053235">
    <property type="component" value="Unassembled WGS sequence"/>
</dbReference>
<dbReference type="EC" id="2.8.3.16" evidence="2"/>
<dbReference type="EMBL" id="CXWD01000024">
    <property type="protein sequence ID" value="CTQ76034.1"/>
    <property type="molecule type" value="Genomic_DNA"/>
</dbReference>